<dbReference type="SUPFAM" id="SSF56935">
    <property type="entry name" value="Porins"/>
    <property type="match status" value="1"/>
</dbReference>
<dbReference type="TCDB" id="5.B.9.1.6">
    <property type="family name" value="the porin-cytochrome c (cyc2) family"/>
</dbReference>
<name>D8PBH7_9BACT</name>
<dbReference type="AlphaFoldDB" id="D8PBH7"/>
<proteinExistence type="predicted"/>
<sequence length="481" mass="52576">MGRHRVPVRRNRVAIEREKDTDLRTHSIGATIVQTVAGLFVVISGTYDMSVQTAEAIPAFARKYALNCTTCHTAPPQLNTFGERFLENGYQLPGTEDGGITGKKNLGDLSLDDFAHYTGVRLRGNVLRAHNFKQQNPPGAESGTVQNKSELGFPEVFSLFTAGTLSKDMGFFAEMESNLEEGATGIERAFITFNNVGGENIANIRIGKLDPSAVFSFSTLRQQLEFIGESTNSSTDAVQRAGLFPLATAAKFYGLRDRSGTVISPYAPSLYNAVAETGVEVRGRPFGDWFMYQVGVLNGSNEGFGDSNKGKDFYGAIRLDYARSANFSASLSGFAYLGNSNATVFDGTRNVDANWNRYGAAAHLRYKMLDLHGMYTLDRITHAPTAALSNFDTTASGVTVALDAYVTNRTLLSLRYDNMDAGGDLTQRTSQTFAGMQIKHYLRSNVALYARHDLNLRRAEEGNAAARNLRHAVFVGIDISY</sequence>
<dbReference type="KEGG" id="nde:NIDE0819"/>
<dbReference type="HOGENOM" id="CLU_567054_0_0_0"/>
<gene>
    <name evidence="1" type="ORF">NIDE0819</name>
</gene>
<protein>
    <recommendedName>
        <fullName evidence="3">Cytochrome c domain-containing protein</fullName>
    </recommendedName>
</protein>
<dbReference type="EMBL" id="FP929003">
    <property type="protein sequence ID" value="CBK40586.1"/>
    <property type="molecule type" value="Genomic_DNA"/>
</dbReference>
<evidence type="ECO:0000313" key="2">
    <source>
        <dbReference type="Proteomes" id="UP000001660"/>
    </source>
</evidence>
<accession>D8PBH7</accession>
<dbReference type="Proteomes" id="UP000001660">
    <property type="component" value="Chromosome"/>
</dbReference>
<dbReference type="Gene3D" id="2.40.160.10">
    <property type="entry name" value="Porin"/>
    <property type="match status" value="1"/>
</dbReference>
<evidence type="ECO:0000313" key="1">
    <source>
        <dbReference type="EMBL" id="CBK40586.1"/>
    </source>
</evidence>
<organism evidence="1 2">
    <name type="scientific">Nitrospira defluvii</name>
    <dbReference type="NCBI Taxonomy" id="330214"/>
    <lineage>
        <taxon>Bacteria</taxon>
        <taxon>Pseudomonadati</taxon>
        <taxon>Nitrospirota</taxon>
        <taxon>Nitrospiria</taxon>
        <taxon>Nitrospirales</taxon>
        <taxon>Nitrospiraceae</taxon>
        <taxon>Nitrospira</taxon>
    </lineage>
</organism>
<dbReference type="STRING" id="330214.NIDE0819"/>
<dbReference type="eggNOG" id="COG3637">
    <property type="taxonomic scope" value="Bacteria"/>
</dbReference>
<keyword evidence="2" id="KW-1185">Reference proteome</keyword>
<dbReference type="InterPro" id="IPR023614">
    <property type="entry name" value="Porin_dom_sf"/>
</dbReference>
<evidence type="ECO:0008006" key="3">
    <source>
        <dbReference type="Google" id="ProtNLM"/>
    </source>
</evidence>
<reference evidence="1 2" key="1">
    <citation type="journal article" date="2010" name="Proc. Natl. Acad. Sci. U.S.A.">
        <title>A Nitrospira metagenome illuminates the physiology and evolution of globally important nitrite-oxidizing bacteria.</title>
        <authorList>
            <person name="Lucker S."/>
            <person name="Wagner M."/>
            <person name="Maixner F."/>
            <person name="Pelletier E."/>
            <person name="Koch H."/>
            <person name="Vacherie B."/>
            <person name="Rattei T."/>
            <person name="Sinninghe Damste J."/>
            <person name="Spieck E."/>
            <person name="Le Paslier D."/>
            <person name="Daims H."/>
        </authorList>
    </citation>
    <scope>NUCLEOTIDE SEQUENCE [LARGE SCALE GENOMIC DNA]</scope>
</reference>